<evidence type="ECO:0000313" key="3">
    <source>
        <dbReference type="Proteomes" id="UP000030669"/>
    </source>
</evidence>
<keyword evidence="3" id="KW-1185">Reference proteome</keyword>
<reference evidence="2 3" key="1">
    <citation type="journal article" date="2012" name="Science">
        <title>The Paleozoic origin of enzymatic lignin decomposition reconstructed from 31 fungal genomes.</title>
        <authorList>
            <person name="Floudas D."/>
            <person name="Binder M."/>
            <person name="Riley R."/>
            <person name="Barry K."/>
            <person name="Blanchette R.A."/>
            <person name="Henrissat B."/>
            <person name="Martinez A.T."/>
            <person name="Otillar R."/>
            <person name="Spatafora J.W."/>
            <person name="Yadav J.S."/>
            <person name="Aerts A."/>
            <person name="Benoit I."/>
            <person name="Boyd A."/>
            <person name="Carlson A."/>
            <person name="Copeland A."/>
            <person name="Coutinho P.M."/>
            <person name="de Vries R.P."/>
            <person name="Ferreira P."/>
            <person name="Findley K."/>
            <person name="Foster B."/>
            <person name="Gaskell J."/>
            <person name="Glotzer D."/>
            <person name="Gorecki P."/>
            <person name="Heitman J."/>
            <person name="Hesse C."/>
            <person name="Hori C."/>
            <person name="Igarashi K."/>
            <person name="Jurgens J.A."/>
            <person name="Kallen N."/>
            <person name="Kersten P."/>
            <person name="Kohler A."/>
            <person name="Kuees U."/>
            <person name="Kumar T.K.A."/>
            <person name="Kuo A."/>
            <person name="LaButti K."/>
            <person name="Larrondo L.F."/>
            <person name="Lindquist E."/>
            <person name="Ling A."/>
            <person name="Lombard V."/>
            <person name="Lucas S."/>
            <person name="Lundell T."/>
            <person name="Martin R."/>
            <person name="McLaughlin D.J."/>
            <person name="Morgenstern I."/>
            <person name="Morin E."/>
            <person name="Murat C."/>
            <person name="Nagy L.G."/>
            <person name="Nolan M."/>
            <person name="Ohm R.A."/>
            <person name="Patyshakuliyeva A."/>
            <person name="Rokas A."/>
            <person name="Ruiz-Duenas F.J."/>
            <person name="Sabat G."/>
            <person name="Salamov A."/>
            <person name="Samejima M."/>
            <person name="Schmutz J."/>
            <person name="Slot J.C."/>
            <person name="St John F."/>
            <person name="Stenlid J."/>
            <person name="Sun H."/>
            <person name="Sun S."/>
            <person name="Syed K."/>
            <person name="Tsang A."/>
            <person name="Wiebenga A."/>
            <person name="Young D."/>
            <person name="Pisabarro A."/>
            <person name="Eastwood D.C."/>
            <person name="Martin F."/>
            <person name="Cullen D."/>
            <person name="Grigoriev I.V."/>
            <person name="Hibbett D.S."/>
        </authorList>
    </citation>
    <scope>NUCLEOTIDE SEQUENCE [LARGE SCALE GENOMIC DNA]</scope>
    <source>
        <strain evidence="2 3">ATCC 11539</strain>
    </source>
</reference>
<evidence type="ECO:0000256" key="1">
    <source>
        <dbReference type="SAM" id="MobiDB-lite"/>
    </source>
</evidence>
<gene>
    <name evidence="2" type="ORF">GLOTRDRAFT_127262</name>
</gene>
<dbReference type="KEGG" id="gtr:GLOTRDRAFT_127262"/>
<feature type="region of interest" description="Disordered" evidence="1">
    <location>
        <begin position="1"/>
        <end position="77"/>
    </location>
</feature>
<accession>S7QAC4</accession>
<dbReference type="EMBL" id="KB469299">
    <property type="protein sequence ID" value="EPQ56871.1"/>
    <property type="molecule type" value="Genomic_DNA"/>
</dbReference>
<protein>
    <submittedName>
        <fullName evidence="2">Uncharacterized protein</fullName>
    </submittedName>
</protein>
<dbReference type="AlphaFoldDB" id="S7QAC4"/>
<organism evidence="2 3">
    <name type="scientific">Gloeophyllum trabeum (strain ATCC 11539 / FP-39264 / Madison 617)</name>
    <name type="common">Brown rot fungus</name>
    <dbReference type="NCBI Taxonomy" id="670483"/>
    <lineage>
        <taxon>Eukaryota</taxon>
        <taxon>Fungi</taxon>
        <taxon>Dikarya</taxon>
        <taxon>Basidiomycota</taxon>
        <taxon>Agaricomycotina</taxon>
        <taxon>Agaricomycetes</taxon>
        <taxon>Gloeophyllales</taxon>
        <taxon>Gloeophyllaceae</taxon>
        <taxon>Gloeophyllum</taxon>
    </lineage>
</organism>
<dbReference type="GeneID" id="19301523"/>
<name>S7QAC4_GLOTA</name>
<dbReference type="RefSeq" id="XP_007864068.1">
    <property type="nucleotide sequence ID" value="XM_007865877.1"/>
</dbReference>
<evidence type="ECO:0000313" key="2">
    <source>
        <dbReference type="EMBL" id="EPQ56871.1"/>
    </source>
</evidence>
<feature type="compositionally biased region" description="Polar residues" evidence="1">
    <location>
        <begin position="66"/>
        <end position="77"/>
    </location>
</feature>
<dbReference type="HOGENOM" id="CLU_2038322_0_0_1"/>
<sequence length="121" mass="12792">MSCIPTPSHAHHHASRSSGYTAAGLHLLASSNNNPAHPKPPHSNLQHNAPKPTWQPDAWQEGDLPTNPSMKSFLVQGTANSPGSDMFKVVVPQVDGITAPASVKQLGSKFAVLGCELPWTA</sequence>
<dbReference type="Proteomes" id="UP000030669">
    <property type="component" value="Unassembled WGS sequence"/>
</dbReference>
<proteinExistence type="predicted"/>